<dbReference type="InterPro" id="IPR008949">
    <property type="entry name" value="Isoprenoid_synthase_dom_sf"/>
</dbReference>
<dbReference type="InterPro" id="IPR000092">
    <property type="entry name" value="Polyprenyl_synt"/>
</dbReference>
<gene>
    <name evidence="7" type="ORF">B9Q03_00455</name>
</gene>
<name>A0A2R6B248_9ARCH</name>
<dbReference type="EMBL" id="NEXE01000001">
    <property type="protein sequence ID" value="PSN92686.1"/>
    <property type="molecule type" value="Genomic_DNA"/>
</dbReference>
<dbReference type="Gene3D" id="1.10.600.10">
    <property type="entry name" value="Farnesyl Diphosphate Synthase"/>
    <property type="match status" value="1"/>
</dbReference>
<evidence type="ECO:0000256" key="1">
    <source>
        <dbReference type="ARBA" id="ARBA00001946"/>
    </source>
</evidence>
<dbReference type="GO" id="GO:0046872">
    <property type="term" value="F:metal ion binding"/>
    <property type="evidence" value="ECO:0007669"/>
    <property type="project" value="UniProtKB-KW"/>
</dbReference>
<reference evidence="7 8" key="1">
    <citation type="submission" date="2017-04" db="EMBL/GenBank/DDBJ databases">
        <title>Novel microbial lineages endemic to geothermal iron-oxide mats fill important gaps in the evolutionary history of Archaea.</title>
        <authorList>
            <person name="Jay Z.J."/>
            <person name="Beam J.P."/>
            <person name="Dlakic M."/>
            <person name="Rusch D.B."/>
            <person name="Kozubal M.A."/>
            <person name="Inskeep W.P."/>
        </authorList>
    </citation>
    <scope>NUCLEOTIDE SEQUENCE [LARGE SCALE GENOMIC DNA]</scope>
    <source>
        <strain evidence="7">OSP_D</strain>
    </source>
</reference>
<dbReference type="GO" id="GO:0008299">
    <property type="term" value="P:isoprenoid biosynthetic process"/>
    <property type="evidence" value="ECO:0007669"/>
    <property type="project" value="InterPro"/>
</dbReference>
<dbReference type="SFLD" id="SFLDS00005">
    <property type="entry name" value="Isoprenoid_Synthase_Type_I"/>
    <property type="match status" value="1"/>
</dbReference>
<organism evidence="7 8">
    <name type="scientific">Candidatus Marsarchaeota G2 archaeon OSP_D</name>
    <dbReference type="NCBI Taxonomy" id="1978157"/>
    <lineage>
        <taxon>Archaea</taxon>
        <taxon>Candidatus Marsarchaeota</taxon>
        <taxon>Candidatus Marsarchaeota group 2</taxon>
    </lineage>
</organism>
<dbReference type="InterPro" id="IPR033749">
    <property type="entry name" value="Polyprenyl_synt_CS"/>
</dbReference>
<evidence type="ECO:0000256" key="3">
    <source>
        <dbReference type="ARBA" id="ARBA00022679"/>
    </source>
</evidence>
<evidence type="ECO:0000313" key="7">
    <source>
        <dbReference type="EMBL" id="PSN92686.1"/>
    </source>
</evidence>
<evidence type="ECO:0000256" key="4">
    <source>
        <dbReference type="ARBA" id="ARBA00022723"/>
    </source>
</evidence>
<evidence type="ECO:0000256" key="2">
    <source>
        <dbReference type="ARBA" id="ARBA00006706"/>
    </source>
</evidence>
<evidence type="ECO:0000256" key="6">
    <source>
        <dbReference type="RuleBase" id="RU004466"/>
    </source>
</evidence>
<dbReference type="Proteomes" id="UP000240322">
    <property type="component" value="Unassembled WGS sequence"/>
</dbReference>
<evidence type="ECO:0008006" key="9">
    <source>
        <dbReference type="Google" id="ProtNLM"/>
    </source>
</evidence>
<dbReference type="AlphaFoldDB" id="A0A2R6B248"/>
<keyword evidence="4" id="KW-0479">Metal-binding</keyword>
<dbReference type="PROSITE" id="PS00444">
    <property type="entry name" value="POLYPRENYL_SYNTHASE_2"/>
    <property type="match status" value="1"/>
</dbReference>
<protein>
    <recommendedName>
        <fullName evidence="9">Geranylgeranyl pyrophosphate synthase</fullName>
    </recommendedName>
</protein>
<dbReference type="SFLD" id="SFLDG01017">
    <property type="entry name" value="Polyprenyl_Transferase_Like"/>
    <property type="match status" value="1"/>
</dbReference>
<evidence type="ECO:0000256" key="5">
    <source>
        <dbReference type="ARBA" id="ARBA00022842"/>
    </source>
</evidence>
<sequence length="337" mass="37163">MSVNESGISAQLSEAIKIEADKINHLLTKYLDGSPEELYNSAKYLPSLGGKRLRPFVTITCGRMLGATEEPLYLSALGVELLHNFTLVHDDIIDRDDYRRGHPTVHKVYGEPIAILTGDLLFAKAFEAVILAEKLSGSKGVAQQLVNAAIKLDEGQFLDVSFENKENVGMEQYLEMVTLKTGVLYEAAAVIGGLLNHATMKEDEELTALAEYGKNLGLCFQIRDDYLGIFGDPKKTGKAVGNDIRRGKRTAVTILASKFADNKTLHLMSTISNQDKVDDSVLIEVVEGLKRKGIDSKCMDLASSFGLKALDALSVFPDNEQRRLLVDLVNYAWKRDH</sequence>
<dbReference type="PANTHER" id="PTHR12001:SF85">
    <property type="entry name" value="SHORT CHAIN ISOPRENYL DIPHOSPHATE SYNTHASE"/>
    <property type="match status" value="1"/>
</dbReference>
<comment type="similarity">
    <text evidence="2 6">Belongs to the FPP/GGPP synthase family.</text>
</comment>
<dbReference type="CDD" id="cd00685">
    <property type="entry name" value="Trans_IPPS_HT"/>
    <property type="match status" value="1"/>
</dbReference>
<evidence type="ECO:0000313" key="8">
    <source>
        <dbReference type="Proteomes" id="UP000240322"/>
    </source>
</evidence>
<proteinExistence type="inferred from homology"/>
<dbReference type="GO" id="GO:0004659">
    <property type="term" value="F:prenyltransferase activity"/>
    <property type="evidence" value="ECO:0007669"/>
    <property type="project" value="InterPro"/>
</dbReference>
<dbReference type="Pfam" id="PF00348">
    <property type="entry name" value="polyprenyl_synt"/>
    <property type="match status" value="1"/>
</dbReference>
<keyword evidence="3 6" id="KW-0808">Transferase</keyword>
<comment type="caution">
    <text evidence="7">The sequence shown here is derived from an EMBL/GenBank/DDBJ whole genome shotgun (WGS) entry which is preliminary data.</text>
</comment>
<dbReference type="PROSITE" id="PS00723">
    <property type="entry name" value="POLYPRENYL_SYNTHASE_1"/>
    <property type="match status" value="1"/>
</dbReference>
<keyword evidence="5" id="KW-0460">Magnesium</keyword>
<accession>A0A2R6B248</accession>
<comment type="cofactor">
    <cofactor evidence="1">
        <name>Mg(2+)</name>
        <dbReference type="ChEBI" id="CHEBI:18420"/>
    </cofactor>
</comment>
<dbReference type="PANTHER" id="PTHR12001">
    <property type="entry name" value="GERANYLGERANYL PYROPHOSPHATE SYNTHASE"/>
    <property type="match status" value="1"/>
</dbReference>
<dbReference type="SUPFAM" id="SSF48576">
    <property type="entry name" value="Terpenoid synthases"/>
    <property type="match status" value="1"/>
</dbReference>